<evidence type="ECO:0000313" key="2">
    <source>
        <dbReference type="EMBL" id="MBB3837860.1"/>
    </source>
</evidence>
<feature type="signal peptide" evidence="1">
    <location>
        <begin position="1"/>
        <end position="21"/>
    </location>
</feature>
<sequence>MKQLSMLTAALLFLNVLSLNAQSITLTPNTNGNPQEGRLYYDNSAKELRFWNGSVYVPIGNSGSPTPGWVNSGTNLFNANTGNLGVGTESPTSKLTIRHNFSNILSLQHLNALSTGLTNSIVFGGSNYTTGIISTIGTSNSAARMAFSTGYSFSGGVFNMQERLSIANDGKVGVNQPSPQATLDVGGSIRFSGSNPAAFVVTATSGVNTYSALPFSGSPSLITAAGGKCYAIRIDHPMCNNNANAILMVTAQVSTFGGVQYNNGYWYLIPSSNERYTVGRFSARLDCTNTAACVDALFIGDRESEYFFNGNKFNVLIIQN</sequence>
<keyword evidence="3" id="KW-1185">Reference proteome</keyword>
<dbReference type="Proteomes" id="UP000541352">
    <property type="component" value="Unassembled WGS sequence"/>
</dbReference>
<reference evidence="2 3" key="1">
    <citation type="submission" date="2020-08" db="EMBL/GenBank/DDBJ databases">
        <title>Genomic Encyclopedia of Type Strains, Phase IV (KMG-IV): sequencing the most valuable type-strain genomes for metagenomic binning, comparative biology and taxonomic classification.</title>
        <authorList>
            <person name="Goeker M."/>
        </authorList>
    </citation>
    <scope>NUCLEOTIDE SEQUENCE [LARGE SCALE GENOMIC DNA]</scope>
    <source>
        <strain evidence="2 3">DSM 17976</strain>
    </source>
</reference>
<feature type="chain" id="PRO_5031043852" evidence="1">
    <location>
        <begin position="22"/>
        <end position="320"/>
    </location>
</feature>
<dbReference type="EMBL" id="JACIBY010000003">
    <property type="protein sequence ID" value="MBB3837860.1"/>
    <property type="molecule type" value="Genomic_DNA"/>
</dbReference>
<dbReference type="RefSeq" id="WP_183972748.1">
    <property type="nucleotide sequence ID" value="NZ_JACIBY010000003.1"/>
</dbReference>
<gene>
    <name evidence="2" type="ORF">FHS57_001857</name>
</gene>
<evidence type="ECO:0000256" key="1">
    <source>
        <dbReference type="SAM" id="SignalP"/>
    </source>
</evidence>
<keyword evidence="1" id="KW-0732">Signal</keyword>
<accession>A0A7W5ZIU0</accession>
<evidence type="ECO:0000313" key="3">
    <source>
        <dbReference type="Proteomes" id="UP000541352"/>
    </source>
</evidence>
<name>A0A7W5ZIU0_9BACT</name>
<protein>
    <submittedName>
        <fullName evidence="2">Uncharacterized protein</fullName>
    </submittedName>
</protein>
<comment type="caution">
    <text evidence="2">The sequence shown here is derived from an EMBL/GenBank/DDBJ whole genome shotgun (WGS) entry which is preliminary data.</text>
</comment>
<dbReference type="AlphaFoldDB" id="A0A7W5ZIU0"/>
<proteinExistence type="predicted"/>
<organism evidence="2 3">
    <name type="scientific">Runella defluvii</name>
    <dbReference type="NCBI Taxonomy" id="370973"/>
    <lineage>
        <taxon>Bacteria</taxon>
        <taxon>Pseudomonadati</taxon>
        <taxon>Bacteroidota</taxon>
        <taxon>Cytophagia</taxon>
        <taxon>Cytophagales</taxon>
        <taxon>Spirosomataceae</taxon>
        <taxon>Runella</taxon>
    </lineage>
</organism>